<sequence>MAEIIGISSGLVALVGFALKSSTLLYDTVQSYRSHPKNVRDLVDELEALDVVLRALSETVEQTKDTDFTALKLPLLRCGNACKDFGELIAKCSSRSGGSKTSFRDWAKLKYMGDGIDEFRRMLAGYKSTINIALADANLRQSSVTTEGLEAYKVMIKDATTDLEDRLQSIDEKLESTFSRAASESDEEAIQMRQMQEERSSTQQGLAICAQLSAHISRIQPLLAADHSQRSTDAHAIPPAVAERITREGLEECQDTLSNTAKRLEKHLQSIMDRLMAKSKMALSSSQDAADLGRLQEEWDTARLCLDICSKANENVTKVTINVFENIKGDEDILQFFASATGKIVHAKNITLGQRGVQFGGQLSDASIQQISQDFSRTAYIAPMDPAPEMATPADRAGISVFRDRYGPGFKLSPQDGALSSSAGQQEQ</sequence>
<feature type="domain" description="Azaphilone pigments biosynthesis cluster protein L N-terminal" evidence="2">
    <location>
        <begin position="2"/>
        <end position="210"/>
    </location>
</feature>
<comment type="caution">
    <text evidence="3">The sequence shown here is derived from an EMBL/GenBank/DDBJ whole genome shotgun (WGS) entry which is preliminary data.</text>
</comment>
<gene>
    <name evidence="3" type="ORF">C8A04DRAFT_40126</name>
</gene>
<feature type="domain" description="Azaphilone pigments biosynthesis cluster protein L N-terminal" evidence="2">
    <location>
        <begin position="243"/>
        <end position="309"/>
    </location>
</feature>
<dbReference type="GeneID" id="87821447"/>
<dbReference type="InterPro" id="IPR031348">
    <property type="entry name" value="PigL_N"/>
</dbReference>
<evidence type="ECO:0000313" key="4">
    <source>
        <dbReference type="Proteomes" id="UP001302676"/>
    </source>
</evidence>
<dbReference type="Pfam" id="PF17111">
    <property type="entry name" value="PigL_N"/>
    <property type="match status" value="2"/>
</dbReference>
<dbReference type="RefSeq" id="XP_062633560.1">
    <property type="nucleotide sequence ID" value="XM_062784834.1"/>
</dbReference>
<reference evidence="3" key="1">
    <citation type="journal article" date="2023" name="Mol. Phylogenet. Evol.">
        <title>Genome-scale phylogeny and comparative genomics of the fungal order Sordariales.</title>
        <authorList>
            <person name="Hensen N."/>
            <person name="Bonometti L."/>
            <person name="Westerberg I."/>
            <person name="Brannstrom I.O."/>
            <person name="Guillou S."/>
            <person name="Cros-Aarteil S."/>
            <person name="Calhoun S."/>
            <person name="Haridas S."/>
            <person name="Kuo A."/>
            <person name="Mondo S."/>
            <person name="Pangilinan J."/>
            <person name="Riley R."/>
            <person name="LaButti K."/>
            <person name="Andreopoulos B."/>
            <person name="Lipzen A."/>
            <person name="Chen C."/>
            <person name="Yan M."/>
            <person name="Daum C."/>
            <person name="Ng V."/>
            <person name="Clum A."/>
            <person name="Steindorff A."/>
            <person name="Ohm R.A."/>
            <person name="Martin F."/>
            <person name="Silar P."/>
            <person name="Natvig D.O."/>
            <person name="Lalanne C."/>
            <person name="Gautier V."/>
            <person name="Ament-Velasquez S.L."/>
            <person name="Kruys A."/>
            <person name="Hutchinson M.I."/>
            <person name="Powell A.J."/>
            <person name="Barry K."/>
            <person name="Miller A.N."/>
            <person name="Grigoriev I.V."/>
            <person name="Debuchy R."/>
            <person name="Gladieux P."/>
            <person name="Hiltunen Thoren M."/>
            <person name="Johannesson H."/>
        </authorList>
    </citation>
    <scope>NUCLEOTIDE SEQUENCE</scope>
    <source>
        <strain evidence="3">CBS 141.50</strain>
    </source>
</reference>
<dbReference type="Proteomes" id="UP001302676">
    <property type="component" value="Unassembled WGS sequence"/>
</dbReference>
<protein>
    <recommendedName>
        <fullName evidence="2">Azaphilone pigments biosynthesis cluster protein L N-terminal domain-containing protein</fullName>
    </recommendedName>
</protein>
<evidence type="ECO:0000313" key="3">
    <source>
        <dbReference type="EMBL" id="KAK4140189.1"/>
    </source>
</evidence>
<dbReference type="AlphaFoldDB" id="A0AAN6UW79"/>
<evidence type="ECO:0000259" key="2">
    <source>
        <dbReference type="Pfam" id="PF17111"/>
    </source>
</evidence>
<dbReference type="EMBL" id="MU853638">
    <property type="protein sequence ID" value="KAK4140189.1"/>
    <property type="molecule type" value="Genomic_DNA"/>
</dbReference>
<feature type="compositionally biased region" description="Polar residues" evidence="1">
    <location>
        <begin position="418"/>
        <end position="428"/>
    </location>
</feature>
<feature type="region of interest" description="Disordered" evidence="1">
    <location>
        <begin position="408"/>
        <end position="428"/>
    </location>
</feature>
<evidence type="ECO:0000256" key="1">
    <source>
        <dbReference type="SAM" id="MobiDB-lite"/>
    </source>
</evidence>
<organism evidence="3 4">
    <name type="scientific">Dichotomopilus funicola</name>
    <dbReference type="NCBI Taxonomy" id="1934379"/>
    <lineage>
        <taxon>Eukaryota</taxon>
        <taxon>Fungi</taxon>
        <taxon>Dikarya</taxon>
        <taxon>Ascomycota</taxon>
        <taxon>Pezizomycotina</taxon>
        <taxon>Sordariomycetes</taxon>
        <taxon>Sordariomycetidae</taxon>
        <taxon>Sordariales</taxon>
        <taxon>Chaetomiaceae</taxon>
        <taxon>Dichotomopilus</taxon>
    </lineage>
</organism>
<accession>A0AAN6UW79</accession>
<keyword evidence="4" id="KW-1185">Reference proteome</keyword>
<name>A0AAN6UW79_9PEZI</name>
<reference evidence="3" key="2">
    <citation type="submission" date="2023-05" db="EMBL/GenBank/DDBJ databases">
        <authorList>
            <consortium name="Lawrence Berkeley National Laboratory"/>
            <person name="Steindorff A."/>
            <person name="Hensen N."/>
            <person name="Bonometti L."/>
            <person name="Westerberg I."/>
            <person name="Brannstrom I.O."/>
            <person name="Guillou S."/>
            <person name="Cros-Aarteil S."/>
            <person name="Calhoun S."/>
            <person name="Haridas S."/>
            <person name="Kuo A."/>
            <person name="Mondo S."/>
            <person name="Pangilinan J."/>
            <person name="Riley R."/>
            <person name="Labutti K."/>
            <person name="Andreopoulos B."/>
            <person name="Lipzen A."/>
            <person name="Chen C."/>
            <person name="Yanf M."/>
            <person name="Daum C."/>
            <person name="Ng V."/>
            <person name="Clum A."/>
            <person name="Ohm R."/>
            <person name="Martin F."/>
            <person name="Silar P."/>
            <person name="Natvig D."/>
            <person name="Lalanne C."/>
            <person name="Gautier V."/>
            <person name="Ament-Velasquez S.L."/>
            <person name="Kruys A."/>
            <person name="Hutchinson M.I."/>
            <person name="Powell A.J."/>
            <person name="Barry K."/>
            <person name="Miller A.N."/>
            <person name="Grigoriev I.V."/>
            <person name="Debuchy R."/>
            <person name="Gladieux P."/>
            <person name="Thoren M.H."/>
            <person name="Johannesson H."/>
        </authorList>
    </citation>
    <scope>NUCLEOTIDE SEQUENCE</scope>
    <source>
        <strain evidence="3">CBS 141.50</strain>
    </source>
</reference>
<proteinExistence type="predicted"/>